<protein>
    <submittedName>
        <fullName evidence="3">BTB/POZ domain-containing protein 16</fullName>
    </submittedName>
</protein>
<reference evidence="3" key="1">
    <citation type="submission" date="2025-08" db="UniProtKB">
        <authorList>
            <consortium name="RefSeq"/>
        </authorList>
    </citation>
    <scope>IDENTIFICATION</scope>
</reference>
<accession>A0ABM0QLT9</accession>
<dbReference type="PANTHER" id="PTHR46843">
    <property type="entry name" value="BTB/POZ DOMAIN-CONTAINING PROTEIN 16"/>
    <property type="match status" value="1"/>
</dbReference>
<dbReference type="InterPro" id="IPR048859">
    <property type="entry name" value="BTBD16_C"/>
</dbReference>
<dbReference type="Proteomes" id="UP000694923">
    <property type="component" value="Unplaced"/>
</dbReference>
<name>A0ABM0QLT9_GALVR</name>
<evidence type="ECO:0000259" key="1">
    <source>
        <dbReference type="Pfam" id="PF21059"/>
    </source>
</evidence>
<evidence type="ECO:0000313" key="3">
    <source>
        <dbReference type="RefSeq" id="XP_008569330.1"/>
    </source>
</evidence>
<sequence>MAHLKDFTTQAVRFGLLFNQEYTTYSKVIAIYGFFFEIKGIRHDTTSYSFYMQRVRHTDLESPSEVCEGSPVSLRAERLVKYEIRAQTLVDGKWQEFTTHQIMQKFGFVKQFCKSRALKIQTVGLPIYASFAFIFPVS</sequence>
<dbReference type="InterPro" id="IPR042833">
    <property type="entry name" value="BTBD16"/>
</dbReference>
<keyword evidence="2" id="KW-1185">Reference proteome</keyword>
<organism evidence="2 3">
    <name type="scientific">Galeopterus variegatus</name>
    <name type="common">Malayan flying lemur</name>
    <name type="synonym">Cynocephalus variegatus</name>
    <dbReference type="NCBI Taxonomy" id="482537"/>
    <lineage>
        <taxon>Eukaryota</taxon>
        <taxon>Metazoa</taxon>
        <taxon>Chordata</taxon>
        <taxon>Craniata</taxon>
        <taxon>Vertebrata</taxon>
        <taxon>Euteleostomi</taxon>
        <taxon>Mammalia</taxon>
        <taxon>Eutheria</taxon>
        <taxon>Euarchontoglires</taxon>
        <taxon>Dermoptera</taxon>
        <taxon>Cynocephalidae</taxon>
        <taxon>Galeopterus</taxon>
    </lineage>
</organism>
<evidence type="ECO:0000313" key="2">
    <source>
        <dbReference type="Proteomes" id="UP000694923"/>
    </source>
</evidence>
<proteinExistence type="predicted"/>
<dbReference type="Pfam" id="PF21059">
    <property type="entry name" value="BTBD16_C"/>
    <property type="match status" value="1"/>
</dbReference>
<feature type="domain" description="BTB/POZ" evidence="1">
    <location>
        <begin position="12"/>
        <end position="116"/>
    </location>
</feature>
<dbReference type="GeneID" id="103589203"/>
<gene>
    <name evidence="3" type="primary">BTBD16</name>
</gene>
<dbReference type="PANTHER" id="PTHR46843:SF1">
    <property type="entry name" value="BTB_POZ DOMAIN-CONTAINING PROTEIN 16"/>
    <property type="match status" value="1"/>
</dbReference>
<dbReference type="RefSeq" id="XP_008569330.1">
    <property type="nucleotide sequence ID" value="XM_008571108.1"/>
</dbReference>